<name>A0A0A8XV86_ARUDO</name>
<dbReference type="AlphaFoldDB" id="A0A0A8XV86"/>
<reference evidence="1" key="1">
    <citation type="submission" date="2014-09" db="EMBL/GenBank/DDBJ databases">
        <authorList>
            <person name="Magalhaes I.L.F."/>
            <person name="Oliveira U."/>
            <person name="Santos F.R."/>
            <person name="Vidigal T.H.D.A."/>
            <person name="Brescovit A.D."/>
            <person name="Santos A.J."/>
        </authorList>
    </citation>
    <scope>NUCLEOTIDE SEQUENCE</scope>
    <source>
        <tissue evidence="1">Shoot tissue taken approximately 20 cm above the soil surface</tissue>
    </source>
</reference>
<accession>A0A0A8XV86</accession>
<dbReference type="EMBL" id="GBRH01281252">
    <property type="protein sequence ID" value="JAD16643.1"/>
    <property type="molecule type" value="Transcribed_RNA"/>
</dbReference>
<evidence type="ECO:0000313" key="1">
    <source>
        <dbReference type="EMBL" id="JAD16643.1"/>
    </source>
</evidence>
<organism evidence="1">
    <name type="scientific">Arundo donax</name>
    <name type="common">Giant reed</name>
    <name type="synonym">Donax arundinaceus</name>
    <dbReference type="NCBI Taxonomy" id="35708"/>
    <lineage>
        <taxon>Eukaryota</taxon>
        <taxon>Viridiplantae</taxon>
        <taxon>Streptophyta</taxon>
        <taxon>Embryophyta</taxon>
        <taxon>Tracheophyta</taxon>
        <taxon>Spermatophyta</taxon>
        <taxon>Magnoliopsida</taxon>
        <taxon>Liliopsida</taxon>
        <taxon>Poales</taxon>
        <taxon>Poaceae</taxon>
        <taxon>PACMAD clade</taxon>
        <taxon>Arundinoideae</taxon>
        <taxon>Arundineae</taxon>
        <taxon>Arundo</taxon>
    </lineage>
</organism>
<proteinExistence type="predicted"/>
<reference evidence="1" key="2">
    <citation type="journal article" date="2015" name="Data Brief">
        <title>Shoot transcriptome of the giant reed, Arundo donax.</title>
        <authorList>
            <person name="Barrero R.A."/>
            <person name="Guerrero F.D."/>
            <person name="Moolhuijzen P."/>
            <person name="Goolsby J.A."/>
            <person name="Tidwell J."/>
            <person name="Bellgard S.E."/>
            <person name="Bellgard M.I."/>
        </authorList>
    </citation>
    <scope>NUCLEOTIDE SEQUENCE</scope>
    <source>
        <tissue evidence="1">Shoot tissue taken approximately 20 cm above the soil surface</tissue>
    </source>
</reference>
<protein>
    <submittedName>
        <fullName evidence="1">Uncharacterized protein</fullName>
    </submittedName>
</protein>
<sequence length="17" mass="2154">MYTTHITVLFVRKSFFY</sequence>